<dbReference type="AlphaFoldDB" id="A0A8J3J6B7"/>
<feature type="chain" id="PRO_5035301549" description="Tat (Twin-arginine translocation) pathway signal sequence" evidence="1">
    <location>
        <begin position="28"/>
        <end position="327"/>
    </location>
</feature>
<dbReference type="SUPFAM" id="SSF63825">
    <property type="entry name" value="YWTD domain"/>
    <property type="match status" value="1"/>
</dbReference>
<evidence type="ECO:0000313" key="3">
    <source>
        <dbReference type="Proteomes" id="UP000612808"/>
    </source>
</evidence>
<keyword evidence="3" id="KW-1185">Reference proteome</keyword>
<evidence type="ECO:0000313" key="2">
    <source>
        <dbReference type="EMBL" id="GID11007.1"/>
    </source>
</evidence>
<keyword evidence="1" id="KW-0732">Signal</keyword>
<evidence type="ECO:0008006" key="4">
    <source>
        <dbReference type="Google" id="ProtNLM"/>
    </source>
</evidence>
<dbReference type="Proteomes" id="UP000612808">
    <property type="component" value="Unassembled WGS sequence"/>
</dbReference>
<protein>
    <recommendedName>
        <fullName evidence="4">Tat (Twin-arginine translocation) pathway signal sequence</fullName>
    </recommendedName>
</protein>
<evidence type="ECO:0000256" key="1">
    <source>
        <dbReference type="SAM" id="SignalP"/>
    </source>
</evidence>
<dbReference type="PROSITE" id="PS51318">
    <property type="entry name" value="TAT"/>
    <property type="match status" value="1"/>
</dbReference>
<dbReference type="EMBL" id="BOMB01000010">
    <property type="protein sequence ID" value="GID11007.1"/>
    <property type="molecule type" value="Genomic_DNA"/>
</dbReference>
<accession>A0A8J3J6B7</accession>
<organism evidence="2 3">
    <name type="scientific">Actinocatenispora rupis</name>
    <dbReference type="NCBI Taxonomy" id="519421"/>
    <lineage>
        <taxon>Bacteria</taxon>
        <taxon>Bacillati</taxon>
        <taxon>Actinomycetota</taxon>
        <taxon>Actinomycetes</taxon>
        <taxon>Micromonosporales</taxon>
        <taxon>Micromonosporaceae</taxon>
        <taxon>Actinocatenispora</taxon>
    </lineage>
</organism>
<dbReference type="InterPro" id="IPR006311">
    <property type="entry name" value="TAT_signal"/>
</dbReference>
<comment type="caution">
    <text evidence="2">The sequence shown here is derived from an EMBL/GenBank/DDBJ whole genome shotgun (WGS) entry which is preliminary data.</text>
</comment>
<sequence length="327" mass="34114">MDRRGVLRLAALGAPAAGLLAAAPARAGTPRVAADYEVAVCEQYHNQVQIHPAGTAWSPSTLRWSFAPGTANGWSNLSEVKFRNTAQFGEVALVAASGGRAGIVDVTSKTATGTGDLLWSATPGNNPHAIERIPDIGAIVVATSGGYLFVYGPTAISRPSTLALVQTIPYAGAHGLWYDDVHGKLWAIGQGRATPFTVTGTYRDTRLSAKDGDVNIGSGNLGHSLDASYADSSVLLASHTAGVIAIDKVSHAVTTIASVGAVKSYSRTAAGESLWVQATGSTYHGDTRNWVNPAVQFFDASGAASFTRSLSYGAEFYKARLHNVAFH</sequence>
<feature type="signal peptide" evidence="1">
    <location>
        <begin position="1"/>
        <end position="27"/>
    </location>
</feature>
<proteinExistence type="predicted"/>
<gene>
    <name evidence="2" type="ORF">Aru02nite_18960</name>
</gene>
<reference evidence="2" key="1">
    <citation type="submission" date="2021-01" db="EMBL/GenBank/DDBJ databases">
        <title>Whole genome shotgun sequence of Actinocatenispora rupis NBRC 107355.</title>
        <authorList>
            <person name="Komaki H."/>
            <person name="Tamura T."/>
        </authorList>
    </citation>
    <scope>NUCLEOTIDE SEQUENCE</scope>
    <source>
        <strain evidence="2">NBRC 107355</strain>
    </source>
</reference>
<name>A0A8J3J6B7_9ACTN</name>
<dbReference type="RefSeq" id="WP_203656700.1">
    <property type="nucleotide sequence ID" value="NZ_BAAAZM010000004.1"/>
</dbReference>